<dbReference type="AlphaFoldDB" id="A0A0T5YV45"/>
<organism evidence="3 6">
    <name type="scientific">endosymbiont of Ridgeia piscesae</name>
    <dbReference type="NCBI Taxonomy" id="54398"/>
    <lineage>
        <taxon>Bacteria</taxon>
        <taxon>Pseudomonadati</taxon>
        <taxon>Pseudomonadota</taxon>
        <taxon>Gammaproteobacteria</taxon>
        <taxon>sulfur-oxidizing symbionts</taxon>
    </lineage>
</organism>
<dbReference type="PANTHER" id="PTHR34700:SF4">
    <property type="entry name" value="PHAGE-LIKE ELEMENT PBSX PROTEIN XKDP"/>
    <property type="match status" value="1"/>
</dbReference>
<evidence type="ECO:0000259" key="2">
    <source>
        <dbReference type="PROSITE" id="PS51782"/>
    </source>
</evidence>
<dbReference type="Pfam" id="PF01476">
    <property type="entry name" value="LysM"/>
    <property type="match status" value="1"/>
</dbReference>
<dbReference type="SMART" id="SM00257">
    <property type="entry name" value="LysM"/>
    <property type="match status" value="1"/>
</dbReference>
<dbReference type="EMBL" id="LDXT01000093">
    <property type="protein sequence ID" value="KRT54110.1"/>
    <property type="molecule type" value="Genomic_DNA"/>
</dbReference>
<dbReference type="InterPro" id="IPR018392">
    <property type="entry name" value="LysM"/>
</dbReference>
<sequence>MSYFSHKPVGILLGLLFSFVALAAEPIALDADHPSRYTVLEGDTLWDIADRFLRDPWRWPDIWYVNPEISNPHLIYPGDVILLTYQDGRPVLTLERDRPGRGKLSPHIRATPLDTSIPLIPIDAIAQFLTRPYVMEKDQMESAPYIVHFLDDHIIGGAGVSFYARTIEQHDPGKYEVIRPGKPYKDPDSGKILGYEASYIGPAELLRSGDPAKLQLQRSKMEAIIGDRLLPITKGVPLHSFQPLNLEAPLEGRIISVLNGVSQIGQYNVVVLNKGASDGLKPGHVLEILQGGEEIRDVVAGRGETVKLPLEKAGLLMVFRTFEQVSFALVMHTTKPLHILDWVRPPEE</sequence>
<comment type="caution">
    <text evidence="3">The sequence shown here is derived from an EMBL/GenBank/DDBJ whole genome shotgun (WGS) entry which is preliminary data.</text>
</comment>
<dbReference type="PROSITE" id="PS51782">
    <property type="entry name" value="LYSM"/>
    <property type="match status" value="1"/>
</dbReference>
<accession>A0A0T5YV45</accession>
<name>A0A0T5YV45_9GAMM</name>
<feature type="domain" description="LysM" evidence="2">
    <location>
        <begin position="35"/>
        <end position="83"/>
    </location>
</feature>
<dbReference type="OrthoDB" id="9765158at2"/>
<dbReference type="CDD" id="cd00118">
    <property type="entry name" value="LysM"/>
    <property type="match status" value="1"/>
</dbReference>
<dbReference type="PATRIC" id="fig|54398.3.peg.610"/>
<reference evidence="5 6" key="1">
    <citation type="submission" date="2015-11" db="EMBL/GenBank/DDBJ databases">
        <title>The genome of Candidatus Endoriftia persephone in Ridgeia piscesae and population structure of the North Eastern Pacific vestimentiferan symbionts.</title>
        <authorList>
            <person name="Perez M."/>
            <person name="Juniper K.S."/>
        </authorList>
    </citation>
    <scope>NUCLEOTIDE SEQUENCE [LARGE SCALE GENOMIC DNA]</scope>
    <source>
        <strain evidence="4">Ind10</strain>
        <strain evidence="3">Ind11</strain>
    </source>
</reference>
<feature type="chain" id="PRO_5007432371" evidence="1">
    <location>
        <begin position="24"/>
        <end position="348"/>
    </location>
</feature>
<dbReference type="Proteomes" id="UP000051276">
    <property type="component" value="Unassembled WGS sequence"/>
</dbReference>
<evidence type="ECO:0000256" key="1">
    <source>
        <dbReference type="SAM" id="SignalP"/>
    </source>
</evidence>
<evidence type="ECO:0000313" key="5">
    <source>
        <dbReference type="Proteomes" id="UP000051276"/>
    </source>
</evidence>
<proteinExistence type="predicted"/>
<dbReference type="EMBL" id="LMXI01000101">
    <property type="protein sequence ID" value="KRT59689.1"/>
    <property type="molecule type" value="Genomic_DNA"/>
</dbReference>
<dbReference type="InterPro" id="IPR052196">
    <property type="entry name" value="Bact_Kbp"/>
</dbReference>
<gene>
    <name evidence="3" type="ORF">Ga0074115_1037</name>
    <name evidence="4" type="ORF">Ga0076813_15932</name>
</gene>
<evidence type="ECO:0000313" key="3">
    <source>
        <dbReference type="EMBL" id="KRT54110.1"/>
    </source>
</evidence>
<dbReference type="Gene3D" id="3.10.350.10">
    <property type="entry name" value="LysM domain"/>
    <property type="match status" value="1"/>
</dbReference>
<evidence type="ECO:0000313" key="4">
    <source>
        <dbReference type="EMBL" id="KRT59689.1"/>
    </source>
</evidence>
<dbReference type="STRING" id="54398.Ga0074115_1037"/>
<dbReference type="RefSeq" id="WP_057955046.1">
    <property type="nucleotide sequence ID" value="NZ_KQ556867.1"/>
</dbReference>
<dbReference type="PANTHER" id="PTHR34700">
    <property type="entry name" value="POTASSIUM BINDING PROTEIN KBP"/>
    <property type="match status" value="1"/>
</dbReference>
<feature type="signal peptide" evidence="1">
    <location>
        <begin position="1"/>
        <end position="23"/>
    </location>
</feature>
<dbReference type="Proteomes" id="UP000051634">
    <property type="component" value="Unassembled WGS sequence"/>
</dbReference>
<dbReference type="InterPro" id="IPR036779">
    <property type="entry name" value="LysM_dom_sf"/>
</dbReference>
<evidence type="ECO:0000313" key="6">
    <source>
        <dbReference type="Proteomes" id="UP000051634"/>
    </source>
</evidence>
<dbReference type="SUPFAM" id="SSF54106">
    <property type="entry name" value="LysM domain"/>
    <property type="match status" value="1"/>
</dbReference>
<protein>
    <submittedName>
        <fullName evidence="3 4">LysM domain</fullName>
    </submittedName>
</protein>
<keyword evidence="6" id="KW-1185">Reference proteome</keyword>
<keyword evidence="1" id="KW-0732">Signal</keyword>